<dbReference type="InterPro" id="IPR043502">
    <property type="entry name" value="DNA/RNA_pol_sf"/>
</dbReference>
<evidence type="ECO:0000313" key="17">
    <source>
        <dbReference type="RefSeq" id="XP_013394573.2"/>
    </source>
</evidence>
<keyword evidence="10" id="KW-0239">DNA-directed DNA polymerase</keyword>
<name>A0A1S3I8R0_LINAN</name>
<dbReference type="GeneID" id="106162019"/>
<dbReference type="PANTHER" id="PTHR10267:SF0">
    <property type="entry name" value="DNA POLYMERASE SUBUNIT GAMMA-1"/>
    <property type="match status" value="1"/>
</dbReference>
<sequence>ITLCSDPDYDEETLCGAILPRIVTAGTVTRRAVEKTWLTASNAYSDRIGSELKAMVQCPPGYTFVGADVDAQELWIASLIGDADFAGIHGSTAFGWMNLQGKKSEGTDLHSKTAETIGITREQAKVFNYGRIYGAGYKYAVELLCEFNPKLTKEEALKKACVMYNATKGKKTTKNFIDEKGKQVKKTKWVGGSESEMFNSLESIISVPEPKTPALGCKISRALEPDKVSDHFMTSRLNWVVQSSGVDYLHLLLVCNQWLFDKYGIDGRFSISIHDEVRYLVKSEDKYRAALALQISNLLTRCMFAYKLGMNDLPQSVAFFSAVDFDVCLRKEVDMDCKTPSNPRGLKKGYDMPEGESLDIYQILDITKGSLSPVSEEKSEQHSKIELKV</sequence>
<keyword evidence="7" id="KW-0548">Nucleotidyltransferase</keyword>
<dbReference type="InterPro" id="IPR001098">
    <property type="entry name" value="DNA-dir_DNA_pol_A_palm_dom"/>
</dbReference>
<evidence type="ECO:0000256" key="1">
    <source>
        <dbReference type="ARBA" id="ARBA00001946"/>
    </source>
</evidence>
<evidence type="ECO:0000256" key="10">
    <source>
        <dbReference type="ARBA" id="ARBA00022932"/>
    </source>
</evidence>
<comment type="similarity">
    <text evidence="3">Belongs to the DNA polymerase type-A family.</text>
</comment>
<dbReference type="STRING" id="7574.A0A1S3I8R0"/>
<dbReference type="GO" id="GO:0008408">
    <property type="term" value="F:3'-5' exonuclease activity"/>
    <property type="evidence" value="ECO:0007669"/>
    <property type="project" value="TreeGrafter"/>
</dbReference>
<dbReference type="Proteomes" id="UP000085678">
    <property type="component" value="Unplaced"/>
</dbReference>
<evidence type="ECO:0000256" key="9">
    <source>
        <dbReference type="ARBA" id="ARBA00022842"/>
    </source>
</evidence>
<gene>
    <name evidence="17" type="primary">LOC106162019</name>
</gene>
<reference evidence="17" key="1">
    <citation type="submission" date="2025-08" db="UniProtKB">
        <authorList>
            <consortium name="RefSeq"/>
        </authorList>
    </citation>
    <scope>IDENTIFICATION</scope>
    <source>
        <tissue evidence="17">Gonads</tissue>
    </source>
</reference>
<dbReference type="Gene3D" id="1.10.150.20">
    <property type="entry name" value="5' to 3' exonuclease, C-terminal subdomain"/>
    <property type="match status" value="1"/>
</dbReference>
<dbReference type="InParanoid" id="A0A1S3I8R0"/>
<dbReference type="Gene3D" id="3.30.70.370">
    <property type="match status" value="1"/>
</dbReference>
<evidence type="ECO:0000313" key="16">
    <source>
        <dbReference type="Proteomes" id="UP000085678"/>
    </source>
</evidence>
<evidence type="ECO:0000256" key="6">
    <source>
        <dbReference type="ARBA" id="ARBA00022679"/>
    </source>
</evidence>
<evidence type="ECO:0000256" key="2">
    <source>
        <dbReference type="ARBA" id="ARBA00004436"/>
    </source>
</evidence>
<keyword evidence="16" id="KW-1185">Reference proteome</keyword>
<dbReference type="GO" id="GO:0003887">
    <property type="term" value="F:DNA-directed DNA polymerase activity"/>
    <property type="evidence" value="ECO:0007669"/>
    <property type="project" value="UniProtKB-KW"/>
</dbReference>
<dbReference type="OrthoDB" id="5588663at2759"/>
<protein>
    <recommendedName>
        <fullName evidence="5">DNA polymerase subunit gamma-1</fullName>
        <ecNumber evidence="4">2.7.7.7</ecNumber>
    </recommendedName>
    <alternativeName>
        <fullName evidence="14">Mitochondrial DNA polymerase catalytic subunit</fullName>
    </alternativeName>
</protein>
<accession>A0A1S3I8R0</accession>
<evidence type="ECO:0000256" key="3">
    <source>
        <dbReference type="ARBA" id="ARBA00007705"/>
    </source>
</evidence>
<comment type="subcellular location">
    <subcellularLocation>
        <location evidence="2">Mitochondrion matrix</location>
        <location evidence="2">Mitochondrion nucleoid</location>
    </subcellularLocation>
</comment>
<feature type="domain" description="DNA-directed DNA polymerase family A palm" evidence="15">
    <location>
        <begin position="49"/>
        <end position="285"/>
    </location>
</feature>
<dbReference type="RefSeq" id="XP_013394573.2">
    <property type="nucleotide sequence ID" value="XM_013539119.2"/>
</dbReference>
<feature type="non-terminal residue" evidence="17">
    <location>
        <position position="1"/>
    </location>
</feature>
<dbReference type="EC" id="2.7.7.7" evidence="4"/>
<dbReference type="GO" id="GO:0042645">
    <property type="term" value="C:mitochondrial nucleoid"/>
    <property type="evidence" value="ECO:0007669"/>
    <property type="project" value="UniProtKB-SubCell"/>
</dbReference>
<dbReference type="GO" id="GO:0005760">
    <property type="term" value="C:gamma DNA polymerase complex"/>
    <property type="evidence" value="ECO:0007669"/>
    <property type="project" value="InterPro"/>
</dbReference>
<dbReference type="FunFam" id="1.10.150.20:FF:000024">
    <property type="entry name" value="DNA polymerase gamma, catalytic subunit"/>
    <property type="match status" value="1"/>
</dbReference>
<dbReference type="SMART" id="SM00482">
    <property type="entry name" value="POLAc"/>
    <property type="match status" value="1"/>
</dbReference>
<dbReference type="PANTHER" id="PTHR10267">
    <property type="entry name" value="DNA POLYMERASE SUBUNIT GAMMA-1"/>
    <property type="match status" value="1"/>
</dbReference>
<evidence type="ECO:0000256" key="7">
    <source>
        <dbReference type="ARBA" id="ARBA00022695"/>
    </source>
</evidence>
<keyword evidence="9" id="KW-0460">Magnesium</keyword>
<organism evidence="16 17">
    <name type="scientific">Lingula anatina</name>
    <name type="common">Brachiopod</name>
    <name type="synonym">Lingula unguis</name>
    <dbReference type="NCBI Taxonomy" id="7574"/>
    <lineage>
        <taxon>Eukaryota</taxon>
        <taxon>Metazoa</taxon>
        <taxon>Spiralia</taxon>
        <taxon>Lophotrochozoa</taxon>
        <taxon>Brachiopoda</taxon>
        <taxon>Linguliformea</taxon>
        <taxon>Lingulata</taxon>
        <taxon>Lingulida</taxon>
        <taxon>Linguloidea</taxon>
        <taxon>Lingulidae</taxon>
        <taxon>Lingula</taxon>
    </lineage>
</organism>
<evidence type="ECO:0000256" key="5">
    <source>
        <dbReference type="ARBA" id="ARBA00015350"/>
    </source>
</evidence>
<dbReference type="InterPro" id="IPR019760">
    <property type="entry name" value="DNA-dir_DNA_pol_A_CS"/>
</dbReference>
<evidence type="ECO:0000256" key="4">
    <source>
        <dbReference type="ARBA" id="ARBA00012417"/>
    </source>
</evidence>
<proteinExistence type="inferred from homology"/>
<dbReference type="PRINTS" id="PR00867">
    <property type="entry name" value="DNAPOLG"/>
</dbReference>
<evidence type="ECO:0000256" key="14">
    <source>
        <dbReference type="ARBA" id="ARBA00031966"/>
    </source>
</evidence>
<dbReference type="PROSITE" id="PS00447">
    <property type="entry name" value="DNA_POLYMERASE_A"/>
    <property type="match status" value="1"/>
</dbReference>
<keyword evidence="13" id="KW-1135">Mitochondrion nucleoid</keyword>
<dbReference type="AlphaFoldDB" id="A0A1S3I8R0"/>
<evidence type="ECO:0000256" key="8">
    <source>
        <dbReference type="ARBA" id="ARBA00022705"/>
    </source>
</evidence>
<evidence type="ECO:0000256" key="13">
    <source>
        <dbReference type="ARBA" id="ARBA00023271"/>
    </source>
</evidence>
<dbReference type="GO" id="GO:0006264">
    <property type="term" value="P:mitochondrial DNA replication"/>
    <property type="evidence" value="ECO:0007669"/>
    <property type="project" value="TreeGrafter"/>
</dbReference>
<dbReference type="SUPFAM" id="SSF56672">
    <property type="entry name" value="DNA/RNA polymerases"/>
    <property type="match status" value="1"/>
</dbReference>
<comment type="cofactor">
    <cofactor evidence="1">
        <name>Mg(2+)</name>
        <dbReference type="ChEBI" id="CHEBI:18420"/>
    </cofactor>
</comment>
<evidence type="ECO:0000256" key="11">
    <source>
        <dbReference type="ARBA" id="ARBA00023125"/>
    </source>
</evidence>
<dbReference type="InterPro" id="IPR002297">
    <property type="entry name" value="DNA-dir_DNA_pol_A_mt"/>
</dbReference>
<dbReference type="KEGG" id="lak:106162019"/>
<keyword evidence="12" id="KW-0496">Mitochondrion</keyword>
<dbReference type="Pfam" id="PF00476">
    <property type="entry name" value="DNA_pol_A"/>
    <property type="match status" value="1"/>
</dbReference>
<keyword evidence="6" id="KW-0808">Transferase</keyword>
<dbReference type="GO" id="GO:0003677">
    <property type="term" value="F:DNA binding"/>
    <property type="evidence" value="ECO:0007669"/>
    <property type="project" value="UniProtKB-KW"/>
</dbReference>
<evidence type="ECO:0000256" key="12">
    <source>
        <dbReference type="ARBA" id="ARBA00023128"/>
    </source>
</evidence>
<keyword evidence="11" id="KW-0238">DNA-binding</keyword>
<keyword evidence="8" id="KW-0235">DNA replication</keyword>
<evidence type="ECO:0000259" key="15">
    <source>
        <dbReference type="SMART" id="SM00482"/>
    </source>
</evidence>